<reference evidence="1 2" key="1">
    <citation type="submission" date="2015-01" db="EMBL/GenBank/DDBJ databases">
        <title>Genome Sequence of Magnetospirillum magnetotacticum Strain MS-1.</title>
        <authorList>
            <person name="Marinov G.K."/>
            <person name="Smalley M.D."/>
            <person name="DeSalvo G."/>
        </authorList>
    </citation>
    <scope>NUCLEOTIDE SEQUENCE [LARGE SCALE GENOMIC DNA]</scope>
    <source>
        <strain evidence="1 2">MS-1</strain>
    </source>
</reference>
<gene>
    <name evidence="1" type="ORF">CCC_00372</name>
</gene>
<name>A0A0C2UWW2_PARME</name>
<evidence type="ECO:0000313" key="1">
    <source>
        <dbReference type="EMBL" id="KIL97311.1"/>
    </source>
</evidence>
<evidence type="ECO:0000313" key="2">
    <source>
        <dbReference type="Proteomes" id="UP000031971"/>
    </source>
</evidence>
<proteinExistence type="predicted"/>
<sequence>MTTQVLTRTPSGMAVAYGTVPQEVAEYVACFTDDNLNAYRAYRTAAMEAHGKLATATSLDPLGEHIAKL</sequence>
<dbReference type="AlphaFoldDB" id="A0A0C2UWW2"/>
<dbReference type="STRING" id="272627.CCC_00372"/>
<organism evidence="1 2">
    <name type="scientific">Paramagnetospirillum magnetotacticum MS-1</name>
    <dbReference type="NCBI Taxonomy" id="272627"/>
    <lineage>
        <taxon>Bacteria</taxon>
        <taxon>Pseudomonadati</taxon>
        <taxon>Pseudomonadota</taxon>
        <taxon>Alphaproteobacteria</taxon>
        <taxon>Rhodospirillales</taxon>
        <taxon>Magnetospirillaceae</taxon>
        <taxon>Paramagnetospirillum</taxon>
    </lineage>
</organism>
<dbReference type="EMBL" id="JXSL01000030">
    <property type="protein sequence ID" value="KIL97311.1"/>
    <property type="molecule type" value="Genomic_DNA"/>
</dbReference>
<dbReference type="Proteomes" id="UP000031971">
    <property type="component" value="Unassembled WGS sequence"/>
</dbReference>
<protein>
    <submittedName>
        <fullName evidence="1">Uncharacterized protein</fullName>
    </submittedName>
</protein>
<comment type="caution">
    <text evidence="1">The sequence shown here is derived from an EMBL/GenBank/DDBJ whole genome shotgun (WGS) entry which is preliminary data.</text>
</comment>
<keyword evidence="2" id="KW-1185">Reference proteome</keyword>
<accession>A0A0C2UWW2</accession>